<dbReference type="Pfam" id="PF00082">
    <property type="entry name" value="Peptidase_S8"/>
    <property type="match status" value="1"/>
</dbReference>
<dbReference type="PROSITE" id="PS51892">
    <property type="entry name" value="SUBTILASE"/>
    <property type="match status" value="1"/>
</dbReference>
<proteinExistence type="inferred from homology"/>
<evidence type="ECO:0000313" key="11">
    <source>
        <dbReference type="EMBL" id="GED25303.1"/>
    </source>
</evidence>
<dbReference type="InterPro" id="IPR034084">
    <property type="entry name" value="Thermitase-like_dom"/>
</dbReference>
<evidence type="ECO:0000259" key="10">
    <source>
        <dbReference type="Pfam" id="PF22148"/>
    </source>
</evidence>
<evidence type="ECO:0000256" key="2">
    <source>
        <dbReference type="ARBA" id="ARBA00011073"/>
    </source>
</evidence>
<dbReference type="PROSITE" id="PS00137">
    <property type="entry name" value="SUBTILASE_HIS"/>
    <property type="match status" value="1"/>
</dbReference>
<dbReference type="Gene3D" id="3.40.50.200">
    <property type="entry name" value="Peptidase S8/S53 domain"/>
    <property type="match status" value="1"/>
</dbReference>
<dbReference type="InterPro" id="IPR023827">
    <property type="entry name" value="Peptidase_S8_Asp-AS"/>
</dbReference>
<evidence type="ECO:0000256" key="8">
    <source>
        <dbReference type="RuleBase" id="RU003355"/>
    </source>
</evidence>
<evidence type="ECO:0000256" key="6">
    <source>
        <dbReference type="ARBA" id="ARBA00022825"/>
    </source>
</evidence>
<evidence type="ECO:0000256" key="3">
    <source>
        <dbReference type="ARBA" id="ARBA00022525"/>
    </source>
</evidence>
<evidence type="ECO:0000313" key="14">
    <source>
        <dbReference type="Proteomes" id="UP000317180"/>
    </source>
</evidence>
<dbReference type="Proteomes" id="UP000317180">
    <property type="component" value="Unassembled WGS sequence"/>
</dbReference>
<evidence type="ECO:0000313" key="13">
    <source>
        <dbReference type="Proteomes" id="UP000276178"/>
    </source>
</evidence>
<dbReference type="InterPro" id="IPR015500">
    <property type="entry name" value="Peptidase_S8_subtilisin-rel"/>
</dbReference>
<comment type="caution">
    <text evidence="12">The sequence shown here is derived from an EMBL/GenBank/DDBJ whole genome shotgun (WGS) entry which is preliminary data.</text>
</comment>
<keyword evidence="3" id="KW-0964">Secreted</keyword>
<organism evidence="12 13">
    <name type="scientific">Brevibacillus agri</name>
    <dbReference type="NCBI Taxonomy" id="51101"/>
    <lineage>
        <taxon>Bacteria</taxon>
        <taxon>Bacillati</taxon>
        <taxon>Bacillota</taxon>
        <taxon>Bacilli</taxon>
        <taxon>Bacillales</taxon>
        <taxon>Paenibacillaceae</taxon>
        <taxon>Brevibacillus</taxon>
    </lineage>
</organism>
<feature type="active site" description="Charge relay system" evidence="7">
    <location>
        <position position="223"/>
    </location>
</feature>
<comment type="similarity">
    <text evidence="2 7 8">Belongs to the peptidase S8 family.</text>
</comment>
<feature type="active site" description="Charge relay system" evidence="7">
    <location>
        <position position="190"/>
    </location>
</feature>
<keyword evidence="14" id="KW-1185">Reference proteome</keyword>
<dbReference type="PRINTS" id="PR00723">
    <property type="entry name" value="SUBTILISIN"/>
</dbReference>
<dbReference type="GeneID" id="82812276"/>
<dbReference type="GO" id="GO:0004252">
    <property type="term" value="F:serine-type endopeptidase activity"/>
    <property type="evidence" value="ECO:0007669"/>
    <property type="project" value="UniProtKB-UniRule"/>
</dbReference>
<dbReference type="InterPro" id="IPR036852">
    <property type="entry name" value="Peptidase_S8/S53_dom_sf"/>
</dbReference>
<dbReference type="GO" id="GO:0006508">
    <property type="term" value="P:proteolysis"/>
    <property type="evidence" value="ECO:0007669"/>
    <property type="project" value="UniProtKB-KW"/>
</dbReference>
<feature type="domain" description="Fervidolysin-like N-terminal prodomain" evidence="10">
    <location>
        <begin position="76"/>
        <end position="145"/>
    </location>
</feature>
<dbReference type="PANTHER" id="PTHR43806:SF11">
    <property type="entry name" value="CEREVISIN-RELATED"/>
    <property type="match status" value="1"/>
</dbReference>
<keyword evidence="5 7" id="KW-0378">Hydrolase</keyword>
<dbReference type="CDD" id="cd07484">
    <property type="entry name" value="Peptidases_S8_Thermitase_like"/>
    <property type="match status" value="1"/>
</dbReference>
<evidence type="ECO:0000256" key="7">
    <source>
        <dbReference type="PROSITE-ProRule" id="PRU01240"/>
    </source>
</evidence>
<sequence length="467" mass="51894">MRVLPPIIAALALVGLVVLPYRHHQNAEQEMREPHPRVTSIEASIPRINYIEQVKDIRRDLEKSSHVQTLHHNPRDRSHYVEHEVVVRFSPRPEQKKIDQLVRSLDAKIKRDFEQFIIIKSKSLTTKQLMKKLAEHPDSVFAEPNYLLLPNRKPNDTYYAEYQWNLPLIGMEQSWDVSEGSSDVTVAVIDTGIDLNHPEFAGKLVEGYNVLEDNNRPEDDNGHGTHVSGVIAAKTNNEEGIAGMSWNSKLMPIKAIGADGSGSAVDIAQGIYWATDHGADVINLSVGNYTSSAALKEACRYAYEKNVVLVAASGNDATDQPSYPAAYEEVLAVAAVDHRKERADFSNFGDYVDVAAPGVDIPSTYIYSDYAALSGTSMACPHVAALASLVRSVHPDMKNHDVMELIRQSAKDLGAPGHDQLYGYGMIDVNQTLRQIKPAEPARTEKTEHTVGGLLNKFFMRLRFGFE</sequence>
<feature type="active site" description="Charge relay system" evidence="7">
    <location>
        <position position="377"/>
    </location>
</feature>
<dbReference type="EMBL" id="BJOD01000012">
    <property type="protein sequence ID" value="GED25303.1"/>
    <property type="molecule type" value="Genomic_DNA"/>
</dbReference>
<dbReference type="RefSeq" id="WP_005827965.1">
    <property type="nucleotide sequence ID" value="NZ_BJOD01000012.1"/>
</dbReference>
<name>A0A3M8B4B7_9BACL</name>
<dbReference type="InterPro" id="IPR023828">
    <property type="entry name" value="Peptidase_S8_Ser-AS"/>
</dbReference>
<comment type="subcellular location">
    <subcellularLocation>
        <location evidence="1">Secreted</location>
    </subcellularLocation>
</comment>
<evidence type="ECO:0000256" key="5">
    <source>
        <dbReference type="ARBA" id="ARBA00022801"/>
    </source>
</evidence>
<keyword evidence="4 7" id="KW-0645">Protease</keyword>
<gene>
    <name evidence="11" type="ORF">BAG01nite_14050</name>
    <name evidence="12" type="ORF">EB820_05975</name>
</gene>
<keyword evidence="6 7" id="KW-0720">Serine protease</keyword>
<reference evidence="11 14" key="2">
    <citation type="submission" date="2019-06" db="EMBL/GenBank/DDBJ databases">
        <title>Whole genome shotgun sequence of Brevibacillus agri NBRC 15538.</title>
        <authorList>
            <person name="Hosoyama A."/>
            <person name="Uohara A."/>
            <person name="Ohji S."/>
            <person name="Ichikawa N."/>
        </authorList>
    </citation>
    <scope>NUCLEOTIDE SEQUENCE [LARGE SCALE GENOMIC DNA]</scope>
    <source>
        <strain evidence="11 14">NBRC 15538</strain>
    </source>
</reference>
<reference evidence="12 13" key="1">
    <citation type="submission" date="2018-10" db="EMBL/GenBank/DDBJ databases">
        <title>Phylogenomics of Brevibacillus.</title>
        <authorList>
            <person name="Dunlap C."/>
        </authorList>
    </citation>
    <scope>NUCLEOTIDE SEQUENCE [LARGE SCALE GENOMIC DNA]</scope>
    <source>
        <strain evidence="12 13">NRRL NRS 1219</strain>
    </source>
</reference>
<protein>
    <submittedName>
        <fullName evidence="12">Peptidase S8</fullName>
    </submittedName>
</protein>
<evidence type="ECO:0000256" key="1">
    <source>
        <dbReference type="ARBA" id="ARBA00004613"/>
    </source>
</evidence>
<dbReference type="InterPro" id="IPR000209">
    <property type="entry name" value="Peptidase_S8/S53_dom"/>
</dbReference>
<feature type="domain" description="Peptidase S8/S53" evidence="9">
    <location>
        <begin position="182"/>
        <end position="425"/>
    </location>
</feature>
<evidence type="ECO:0000259" key="9">
    <source>
        <dbReference type="Pfam" id="PF00082"/>
    </source>
</evidence>
<dbReference type="InterPro" id="IPR050131">
    <property type="entry name" value="Peptidase_S8_subtilisin-like"/>
</dbReference>
<dbReference type="AlphaFoldDB" id="A0A3M8B4B7"/>
<dbReference type="PROSITE" id="PS00138">
    <property type="entry name" value="SUBTILASE_SER"/>
    <property type="match status" value="1"/>
</dbReference>
<dbReference type="Proteomes" id="UP000276178">
    <property type="component" value="Unassembled WGS sequence"/>
</dbReference>
<dbReference type="InterPro" id="IPR022398">
    <property type="entry name" value="Peptidase_S8_His-AS"/>
</dbReference>
<dbReference type="InterPro" id="IPR054399">
    <property type="entry name" value="Fervidolysin-like_N_prodom"/>
</dbReference>
<dbReference type="GO" id="GO:0005576">
    <property type="term" value="C:extracellular region"/>
    <property type="evidence" value="ECO:0007669"/>
    <property type="project" value="UniProtKB-SubCell"/>
</dbReference>
<dbReference type="PROSITE" id="PS00136">
    <property type="entry name" value="SUBTILASE_ASP"/>
    <property type="match status" value="1"/>
</dbReference>
<evidence type="ECO:0000313" key="12">
    <source>
        <dbReference type="EMBL" id="RNB58289.1"/>
    </source>
</evidence>
<dbReference type="EMBL" id="RHHN01000018">
    <property type="protein sequence ID" value="RNB58289.1"/>
    <property type="molecule type" value="Genomic_DNA"/>
</dbReference>
<dbReference type="OrthoDB" id="9798386at2"/>
<dbReference type="PANTHER" id="PTHR43806">
    <property type="entry name" value="PEPTIDASE S8"/>
    <property type="match status" value="1"/>
</dbReference>
<dbReference type="Pfam" id="PF22148">
    <property type="entry name" value="Fervidolysin_NPro-like"/>
    <property type="match status" value="1"/>
</dbReference>
<accession>A0A3M8B4B7</accession>
<evidence type="ECO:0000256" key="4">
    <source>
        <dbReference type="ARBA" id="ARBA00022670"/>
    </source>
</evidence>
<dbReference type="SUPFAM" id="SSF52743">
    <property type="entry name" value="Subtilisin-like"/>
    <property type="match status" value="1"/>
</dbReference>